<dbReference type="GO" id="GO:0005634">
    <property type="term" value="C:nucleus"/>
    <property type="evidence" value="ECO:0007669"/>
    <property type="project" value="TreeGrafter"/>
</dbReference>
<dbReference type="PIRSF" id="PIRSF010044">
    <property type="entry name" value="UCP010044"/>
    <property type="match status" value="1"/>
</dbReference>
<dbReference type="SUPFAM" id="SSF159659">
    <property type="entry name" value="Cgl1923-like"/>
    <property type="match status" value="1"/>
</dbReference>
<dbReference type="Pfam" id="PF09754">
    <property type="entry name" value="PAC2"/>
    <property type="match status" value="1"/>
</dbReference>
<comment type="function">
    <text evidence="4">Involved in 20S proteasome assembly.</text>
</comment>
<dbReference type="PANTHER" id="PTHR12970">
    <property type="entry name" value="PROTEASOME ASSEMBLY CHAPERONE 2"/>
    <property type="match status" value="1"/>
</dbReference>
<reference evidence="5" key="1">
    <citation type="submission" date="2022-07" db="EMBL/GenBank/DDBJ databases">
        <title>Phylogenomic reconstructions and comparative analyses of Kickxellomycotina fungi.</title>
        <authorList>
            <person name="Reynolds N.K."/>
            <person name="Stajich J.E."/>
            <person name="Barry K."/>
            <person name="Grigoriev I.V."/>
            <person name="Crous P."/>
            <person name="Smith M.E."/>
        </authorList>
    </citation>
    <scope>NUCLEOTIDE SEQUENCE</scope>
    <source>
        <strain evidence="5">NBRC 32514</strain>
    </source>
</reference>
<dbReference type="PANTHER" id="PTHR12970:SF1">
    <property type="entry name" value="PROTEASOME ASSEMBLY CHAPERONE 2"/>
    <property type="match status" value="1"/>
</dbReference>
<dbReference type="OrthoDB" id="10260712at2759"/>
<evidence type="ECO:0000256" key="4">
    <source>
        <dbReference type="PIRNR" id="PIRNR010044"/>
    </source>
</evidence>
<accession>A0A9W7Y6Z9</accession>
<evidence type="ECO:0000313" key="5">
    <source>
        <dbReference type="EMBL" id="KAJ1724560.1"/>
    </source>
</evidence>
<gene>
    <name evidence="5" type="ORF">LPJ53_001206</name>
</gene>
<evidence type="ECO:0000313" key="6">
    <source>
        <dbReference type="Proteomes" id="UP001149813"/>
    </source>
</evidence>
<evidence type="ECO:0000256" key="2">
    <source>
        <dbReference type="ARBA" id="ARBA00023186"/>
    </source>
</evidence>
<keyword evidence="6" id="KW-1185">Reference proteome</keyword>
<comment type="similarity">
    <text evidence="3 4">Belongs to the PSMG2 family.</text>
</comment>
<dbReference type="InterPro" id="IPR019151">
    <property type="entry name" value="Proteasome_assmbl_chaperone_2"/>
</dbReference>
<evidence type="ECO:0000256" key="3">
    <source>
        <dbReference type="ARBA" id="ARBA00025745"/>
    </source>
</evidence>
<organism evidence="5 6">
    <name type="scientific">Coemansia erecta</name>
    <dbReference type="NCBI Taxonomy" id="147472"/>
    <lineage>
        <taxon>Eukaryota</taxon>
        <taxon>Fungi</taxon>
        <taxon>Fungi incertae sedis</taxon>
        <taxon>Zoopagomycota</taxon>
        <taxon>Kickxellomycotina</taxon>
        <taxon>Kickxellomycetes</taxon>
        <taxon>Kickxellales</taxon>
        <taxon>Kickxellaceae</taxon>
        <taxon>Coemansia</taxon>
    </lineage>
</organism>
<protein>
    <recommendedName>
        <fullName evidence="1 4">Proteasome assembly chaperone 2</fullName>
    </recommendedName>
</protein>
<comment type="subunit">
    <text evidence="4">Component of the 20S proteasome chaperone.</text>
</comment>
<proteinExistence type="inferred from homology"/>
<dbReference type="InterPro" id="IPR016562">
    <property type="entry name" value="Proteasome_assmbl_chp_2_euk"/>
</dbReference>
<comment type="caution">
    <text evidence="5">The sequence shown here is derived from an EMBL/GenBank/DDBJ whole genome shotgun (WGS) entry which is preliminary data.</text>
</comment>
<dbReference type="EMBL" id="JANBOJ010000028">
    <property type="protein sequence ID" value="KAJ1724560.1"/>
    <property type="molecule type" value="Genomic_DNA"/>
</dbReference>
<name>A0A9W7Y6Z9_9FUNG</name>
<dbReference type="GO" id="GO:0005829">
    <property type="term" value="C:cytosol"/>
    <property type="evidence" value="ECO:0007669"/>
    <property type="project" value="TreeGrafter"/>
</dbReference>
<dbReference type="AlphaFoldDB" id="A0A9W7Y6Z9"/>
<sequence length="255" mass="27600">MFVPLQKSKVNTEGGTLVVPAVSIGNVPQLAVDLLINTLRAPRIGIIDSPALTPISGPAGYDHLSADMRSMPLEIYQTGDAKWTIIQQRAPPLPKHHRIFAREFVEYIKSSGFARVVVLASSDAALRTDALIDGSQIRTLSVNMTDGDLAQRLQDMSLGEQFGHTKDGSELSKSLKQLHSAGVTRPLLELCDQAGISALAFISLVNEGDNVPDAISLANTVNVALRIAASDEVGQWVPPKSWQWLMPTNIPEELF</sequence>
<dbReference type="InterPro" id="IPR038389">
    <property type="entry name" value="PSMG2_sf"/>
</dbReference>
<evidence type="ECO:0000256" key="1">
    <source>
        <dbReference type="ARBA" id="ARBA00019186"/>
    </source>
</evidence>
<dbReference type="Gene3D" id="3.40.50.10900">
    <property type="entry name" value="PAC-like subunit"/>
    <property type="match status" value="2"/>
</dbReference>
<keyword evidence="2 4" id="KW-0143">Chaperone</keyword>
<dbReference type="Proteomes" id="UP001149813">
    <property type="component" value="Unassembled WGS sequence"/>
</dbReference>
<dbReference type="GO" id="GO:0043248">
    <property type="term" value="P:proteasome assembly"/>
    <property type="evidence" value="ECO:0007669"/>
    <property type="project" value="TreeGrafter"/>
</dbReference>